<gene>
    <name evidence="2" type="ORF">VFPFJ_03532</name>
</gene>
<dbReference type="Proteomes" id="UP000078340">
    <property type="component" value="Unassembled WGS sequence"/>
</dbReference>
<comment type="caution">
    <text evidence="2">The sequence shown here is derived from an EMBL/GenBank/DDBJ whole genome shotgun (WGS) entry which is preliminary data.</text>
</comment>
<dbReference type="EMBL" id="LSBI01000003">
    <property type="protein sequence ID" value="OAQ91792.1"/>
    <property type="molecule type" value="Genomic_DNA"/>
</dbReference>
<name>A0A179HPL7_PURLI</name>
<sequence length="86" mass="9382">MDDLDVVWRVSALRNLQPNAVVELAPWSTARRRLANRIAEWFGARPGAALTSLVSCIDDDDDDGGRGMSMPRERSGASVSQTHSLS</sequence>
<feature type="compositionally biased region" description="Polar residues" evidence="1">
    <location>
        <begin position="77"/>
        <end position="86"/>
    </location>
</feature>
<dbReference type="AlphaFoldDB" id="A0A179HPL7"/>
<protein>
    <submittedName>
        <fullName evidence="2">Uncharacterized protein</fullName>
    </submittedName>
</protein>
<feature type="region of interest" description="Disordered" evidence="1">
    <location>
        <begin position="60"/>
        <end position="86"/>
    </location>
</feature>
<proteinExistence type="predicted"/>
<organism evidence="2 3">
    <name type="scientific">Purpureocillium lilacinum</name>
    <name type="common">Paecilomyces lilacinus</name>
    <dbReference type="NCBI Taxonomy" id="33203"/>
    <lineage>
        <taxon>Eukaryota</taxon>
        <taxon>Fungi</taxon>
        <taxon>Dikarya</taxon>
        <taxon>Ascomycota</taxon>
        <taxon>Pezizomycotina</taxon>
        <taxon>Sordariomycetes</taxon>
        <taxon>Hypocreomycetidae</taxon>
        <taxon>Hypocreales</taxon>
        <taxon>Ophiocordycipitaceae</taxon>
        <taxon>Purpureocillium</taxon>
    </lineage>
</organism>
<evidence type="ECO:0000313" key="2">
    <source>
        <dbReference type="EMBL" id="OAQ91792.1"/>
    </source>
</evidence>
<evidence type="ECO:0000256" key="1">
    <source>
        <dbReference type="SAM" id="MobiDB-lite"/>
    </source>
</evidence>
<reference evidence="2 3" key="1">
    <citation type="submission" date="2016-02" db="EMBL/GenBank/DDBJ databases">
        <title>Biosynthesis of antibiotic leucinostatins and their inhibition on Phytophthora in bio-control Purpureocillium lilacinum.</title>
        <authorList>
            <person name="Wang G."/>
            <person name="Liu Z."/>
            <person name="Lin R."/>
            <person name="Li E."/>
            <person name="Mao Z."/>
            <person name="Ling J."/>
            <person name="Yin W."/>
            <person name="Xie B."/>
        </authorList>
    </citation>
    <scope>NUCLEOTIDE SEQUENCE [LARGE SCALE GENOMIC DNA]</scope>
    <source>
        <strain evidence="2">PLFJ-1</strain>
    </source>
</reference>
<evidence type="ECO:0000313" key="3">
    <source>
        <dbReference type="Proteomes" id="UP000078340"/>
    </source>
</evidence>
<accession>A0A179HPL7</accession>